<gene>
    <name evidence="1" type="ORF">CEXT_421121</name>
</gene>
<accession>A0AAV4X983</accession>
<evidence type="ECO:0000313" key="2">
    <source>
        <dbReference type="Proteomes" id="UP001054945"/>
    </source>
</evidence>
<dbReference type="Proteomes" id="UP001054945">
    <property type="component" value="Unassembled WGS sequence"/>
</dbReference>
<proteinExistence type="predicted"/>
<protein>
    <submittedName>
        <fullName evidence="1">Uncharacterized protein</fullName>
    </submittedName>
</protein>
<organism evidence="1 2">
    <name type="scientific">Caerostris extrusa</name>
    <name type="common">Bark spider</name>
    <name type="synonym">Caerostris bankana</name>
    <dbReference type="NCBI Taxonomy" id="172846"/>
    <lineage>
        <taxon>Eukaryota</taxon>
        <taxon>Metazoa</taxon>
        <taxon>Ecdysozoa</taxon>
        <taxon>Arthropoda</taxon>
        <taxon>Chelicerata</taxon>
        <taxon>Arachnida</taxon>
        <taxon>Araneae</taxon>
        <taxon>Araneomorphae</taxon>
        <taxon>Entelegynae</taxon>
        <taxon>Araneoidea</taxon>
        <taxon>Araneidae</taxon>
        <taxon>Caerostris</taxon>
    </lineage>
</organism>
<comment type="caution">
    <text evidence="1">The sequence shown here is derived from an EMBL/GenBank/DDBJ whole genome shotgun (WGS) entry which is preliminary data.</text>
</comment>
<name>A0AAV4X983_CAEEX</name>
<reference evidence="1 2" key="1">
    <citation type="submission" date="2021-06" db="EMBL/GenBank/DDBJ databases">
        <title>Caerostris extrusa draft genome.</title>
        <authorList>
            <person name="Kono N."/>
            <person name="Arakawa K."/>
        </authorList>
    </citation>
    <scope>NUCLEOTIDE SEQUENCE [LARGE SCALE GENOMIC DNA]</scope>
</reference>
<evidence type="ECO:0000313" key="1">
    <source>
        <dbReference type="EMBL" id="GIY90363.1"/>
    </source>
</evidence>
<sequence>MRNYFLQIRLEGDFECCLLRFEEETPGTLSQRPPDAFLIENKSGKLRHETKETKIAYQTNGKKVASSD</sequence>
<keyword evidence="2" id="KW-1185">Reference proteome</keyword>
<dbReference type="AlphaFoldDB" id="A0AAV4X983"/>
<dbReference type="EMBL" id="BPLR01017315">
    <property type="protein sequence ID" value="GIY90363.1"/>
    <property type="molecule type" value="Genomic_DNA"/>
</dbReference>